<dbReference type="Proteomes" id="UP001610063">
    <property type="component" value="Unassembled WGS sequence"/>
</dbReference>
<sequence>MARQKGIMKLEGTIGDVSFYKTSDGYLAREKGGVDADRIKNDPAFQRTRENGSEFGKAGRAGRVLRTAFRLLLQNAADKKVTSRLTKEMIRVIQSDAVNERGKRTVTAGIQGLLSGFDFNINSKLSATLFTPYVPAIDRVAGTLNVSIPEFVPGNTIVGPQGATHVKIVSAGAAINYEDETFEVTVTKSNDLALGSQLEEAIELSNAVAANNQQSLYLVLGLEFVQSVNGEMYPLKNGSFNPLTLVAVDQPAAVEEN</sequence>
<dbReference type="EMBL" id="JBIPKE010000015">
    <property type="protein sequence ID" value="MFH6983602.1"/>
    <property type="molecule type" value="Genomic_DNA"/>
</dbReference>
<evidence type="ECO:0000313" key="1">
    <source>
        <dbReference type="EMBL" id="MFH6983602.1"/>
    </source>
</evidence>
<keyword evidence="2" id="KW-1185">Reference proteome</keyword>
<evidence type="ECO:0000313" key="2">
    <source>
        <dbReference type="Proteomes" id="UP001610063"/>
    </source>
</evidence>
<organism evidence="1 2">
    <name type="scientific">Marinoscillum luteum</name>
    <dbReference type="NCBI Taxonomy" id="861051"/>
    <lineage>
        <taxon>Bacteria</taxon>
        <taxon>Pseudomonadati</taxon>
        <taxon>Bacteroidota</taxon>
        <taxon>Cytophagia</taxon>
        <taxon>Cytophagales</taxon>
        <taxon>Reichenbachiellaceae</taxon>
        <taxon>Marinoscillum</taxon>
    </lineage>
</organism>
<name>A0ABW7N8B4_9BACT</name>
<accession>A0ABW7N8B4</accession>
<evidence type="ECO:0008006" key="3">
    <source>
        <dbReference type="Google" id="ProtNLM"/>
    </source>
</evidence>
<dbReference type="RefSeq" id="WP_395417152.1">
    <property type="nucleotide sequence ID" value="NZ_JBIPKE010000015.1"/>
</dbReference>
<gene>
    <name evidence="1" type="ORF">ACHKAR_09140</name>
</gene>
<protein>
    <recommendedName>
        <fullName evidence="3">DUF4469 domain-containing protein</fullName>
    </recommendedName>
</protein>
<reference evidence="1 2" key="1">
    <citation type="journal article" date="2013" name="Int. J. Syst. Evol. Microbiol.">
        <title>Marinoscillum luteum sp. nov., isolated from marine sediment.</title>
        <authorList>
            <person name="Cha I.T."/>
            <person name="Park S.J."/>
            <person name="Kim S.J."/>
            <person name="Kim J.G."/>
            <person name="Jung M.Y."/>
            <person name="Shin K.S."/>
            <person name="Kwon K.K."/>
            <person name="Yang S.H."/>
            <person name="Seo Y.S."/>
            <person name="Rhee S.K."/>
        </authorList>
    </citation>
    <scope>NUCLEOTIDE SEQUENCE [LARGE SCALE GENOMIC DNA]</scope>
    <source>
        <strain evidence="1 2">KCTC 23939</strain>
    </source>
</reference>
<comment type="caution">
    <text evidence="1">The sequence shown here is derived from an EMBL/GenBank/DDBJ whole genome shotgun (WGS) entry which is preliminary data.</text>
</comment>
<proteinExistence type="predicted"/>